<dbReference type="HAMAP" id="MF_01103">
    <property type="entry name" value="UPF0291"/>
    <property type="match status" value="1"/>
</dbReference>
<dbReference type="Gene3D" id="1.10.287.540">
    <property type="entry name" value="Helix hairpin bin"/>
    <property type="match status" value="1"/>
</dbReference>
<evidence type="ECO:0000256" key="1">
    <source>
        <dbReference type="ARBA" id="ARBA00022490"/>
    </source>
</evidence>
<dbReference type="GO" id="GO:0005737">
    <property type="term" value="C:cytoplasm"/>
    <property type="evidence" value="ECO:0007669"/>
    <property type="project" value="UniProtKB-SubCell"/>
</dbReference>
<proteinExistence type="inferred from homology"/>
<keyword evidence="1 2" id="KW-0963">Cytoplasm</keyword>
<protein>
    <recommendedName>
        <fullName evidence="2">UPF0291 protein EDM58_15130</fullName>
    </recommendedName>
</protein>
<dbReference type="PANTHER" id="PTHR37300">
    <property type="entry name" value="UPF0291 PROTEIN CBO2609/CLC_2481"/>
    <property type="match status" value="1"/>
</dbReference>
<dbReference type="EMBL" id="RHHT01000031">
    <property type="protein sequence ID" value="RNB77313.1"/>
    <property type="molecule type" value="Genomic_DNA"/>
</dbReference>
<comment type="caution">
    <text evidence="3">The sequence shown here is derived from an EMBL/GenBank/DDBJ whole genome shotgun (WGS) entry which is preliminary data.</text>
</comment>
<dbReference type="Proteomes" id="UP000281915">
    <property type="component" value="Unassembled WGS sequence"/>
</dbReference>
<name>A0A3M8CNU1_9BACL</name>
<evidence type="ECO:0000313" key="4">
    <source>
        <dbReference type="Proteomes" id="UP000281915"/>
    </source>
</evidence>
<sequence>MVSDAEIKRINELVKKSREEGLTEEEKLEQKALRQKYIDAVKLSLKANLDSIRYVEDLEENGPKQ</sequence>
<dbReference type="PANTHER" id="PTHR37300:SF1">
    <property type="entry name" value="UPF0291 PROTEIN YNZC"/>
    <property type="match status" value="1"/>
</dbReference>
<dbReference type="InterPro" id="IPR009242">
    <property type="entry name" value="DUF896"/>
</dbReference>
<dbReference type="SUPFAM" id="SSF158221">
    <property type="entry name" value="YnzC-like"/>
    <property type="match status" value="1"/>
</dbReference>
<dbReference type="Pfam" id="PF05979">
    <property type="entry name" value="DUF896"/>
    <property type="match status" value="1"/>
</dbReference>
<evidence type="ECO:0000256" key="2">
    <source>
        <dbReference type="HAMAP-Rule" id="MF_01103"/>
    </source>
</evidence>
<evidence type="ECO:0000313" key="3">
    <source>
        <dbReference type="EMBL" id="RNB77313.1"/>
    </source>
</evidence>
<dbReference type="AlphaFoldDB" id="A0A3M8CNU1"/>
<organism evidence="3 4">
    <name type="scientific">Brevibacillus panacihumi</name>
    <dbReference type="NCBI Taxonomy" id="497735"/>
    <lineage>
        <taxon>Bacteria</taxon>
        <taxon>Bacillati</taxon>
        <taxon>Bacillota</taxon>
        <taxon>Bacilli</taxon>
        <taxon>Bacillales</taxon>
        <taxon>Paenibacillaceae</taxon>
        <taxon>Brevibacillus</taxon>
    </lineage>
</organism>
<accession>A0A3M8CNU1</accession>
<comment type="similarity">
    <text evidence="2">Belongs to the UPF0291 family.</text>
</comment>
<reference evidence="3 4" key="1">
    <citation type="submission" date="2018-10" db="EMBL/GenBank/DDBJ databases">
        <title>Phylogenomics of Brevibacillus.</title>
        <authorList>
            <person name="Dunlap C."/>
        </authorList>
    </citation>
    <scope>NUCLEOTIDE SEQUENCE [LARGE SCALE GENOMIC DNA]</scope>
    <source>
        <strain evidence="3 4">JCM 15085</strain>
    </source>
</reference>
<gene>
    <name evidence="3" type="ORF">EDM58_15130</name>
</gene>
<comment type="subcellular location">
    <subcellularLocation>
        <location evidence="2">Cytoplasm</location>
    </subcellularLocation>
</comment>
<dbReference type="RefSeq" id="WP_023557034.1">
    <property type="nucleotide sequence ID" value="NZ_JBCNED010000006.1"/>
</dbReference>